<dbReference type="GO" id="GO:0030282">
    <property type="term" value="P:bone mineralization"/>
    <property type="evidence" value="ECO:0007669"/>
    <property type="project" value="TreeGrafter"/>
</dbReference>
<protein>
    <recommendedName>
        <fullName evidence="9">Interferon-induced transmembrane protein 3</fullName>
    </recommendedName>
</protein>
<evidence type="ECO:0000313" key="7">
    <source>
        <dbReference type="EMBL" id="PKU34092.1"/>
    </source>
</evidence>
<dbReference type="PANTHER" id="PTHR13999:SF4">
    <property type="entry name" value="INTERFERON-INDUCED TRANSMEMBRANE PROTEIN 3"/>
    <property type="match status" value="1"/>
</dbReference>
<dbReference type="Pfam" id="PF04505">
    <property type="entry name" value="CD225"/>
    <property type="match status" value="2"/>
</dbReference>
<keyword evidence="3 6" id="KW-0812">Transmembrane</keyword>
<evidence type="ECO:0000256" key="1">
    <source>
        <dbReference type="ARBA" id="ARBA00004370"/>
    </source>
</evidence>
<dbReference type="AlphaFoldDB" id="A0A2I0TK04"/>
<feature type="transmembrane region" description="Helical" evidence="6">
    <location>
        <begin position="175"/>
        <end position="197"/>
    </location>
</feature>
<dbReference type="EMBL" id="KZ509426">
    <property type="protein sequence ID" value="PKU34092.1"/>
    <property type="molecule type" value="Genomic_DNA"/>
</dbReference>
<dbReference type="Proteomes" id="UP000233556">
    <property type="component" value="Unassembled WGS sequence"/>
</dbReference>
<accession>A0A2I0TK04</accession>
<reference evidence="8" key="1">
    <citation type="submission" date="2017-11" db="EMBL/GenBank/DDBJ databases">
        <authorList>
            <person name="Lima N.C."/>
            <person name="Parody-Merino A.M."/>
            <person name="Battley P.F."/>
            <person name="Fidler A.E."/>
            <person name="Prosdocimi F."/>
        </authorList>
    </citation>
    <scope>NUCLEOTIDE SEQUENCE [LARGE SCALE GENOMIC DNA]</scope>
</reference>
<dbReference type="OrthoDB" id="9906841at2759"/>
<name>A0A2I0TK04_LIMLA</name>
<keyword evidence="4 6" id="KW-1133">Transmembrane helix</keyword>
<keyword evidence="8" id="KW-1185">Reference proteome</keyword>
<evidence type="ECO:0000256" key="5">
    <source>
        <dbReference type="ARBA" id="ARBA00023136"/>
    </source>
</evidence>
<reference evidence="8" key="2">
    <citation type="submission" date="2017-12" db="EMBL/GenBank/DDBJ databases">
        <title>Genome sequence of the Bar-tailed Godwit (Limosa lapponica baueri).</title>
        <authorList>
            <person name="Lima N.C.B."/>
            <person name="Parody-Merino A.M."/>
            <person name="Battley P.F."/>
            <person name="Fidler A.E."/>
            <person name="Prosdocimi F."/>
        </authorList>
    </citation>
    <scope>NUCLEOTIDE SEQUENCE [LARGE SCALE GENOMIC DNA]</scope>
</reference>
<evidence type="ECO:0000256" key="6">
    <source>
        <dbReference type="SAM" id="Phobius"/>
    </source>
</evidence>
<feature type="transmembrane region" description="Helical" evidence="6">
    <location>
        <begin position="45"/>
        <end position="68"/>
    </location>
</feature>
<evidence type="ECO:0000256" key="4">
    <source>
        <dbReference type="ARBA" id="ARBA00022989"/>
    </source>
</evidence>
<comment type="subcellular location">
    <subcellularLocation>
        <location evidence="1">Membrane</location>
    </subcellularLocation>
</comment>
<evidence type="ECO:0008006" key="9">
    <source>
        <dbReference type="Google" id="ProtNLM"/>
    </source>
</evidence>
<evidence type="ECO:0000256" key="2">
    <source>
        <dbReference type="ARBA" id="ARBA00006843"/>
    </source>
</evidence>
<evidence type="ECO:0000256" key="3">
    <source>
        <dbReference type="ARBA" id="ARBA00022692"/>
    </source>
</evidence>
<dbReference type="InterPro" id="IPR051517">
    <property type="entry name" value="IFITM_antiviral_protein"/>
</dbReference>
<dbReference type="InterPro" id="IPR007593">
    <property type="entry name" value="CD225/Dispanin_fam"/>
</dbReference>
<gene>
    <name evidence="7" type="ORF">llap_15602</name>
</gene>
<organism evidence="7 8">
    <name type="scientific">Limosa lapponica baueri</name>
    <dbReference type="NCBI Taxonomy" id="1758121"/>
    <lineage>
        <taxon>Eukaryota</taxon>
        <taxon>Metazoa</taxon>
        <taxon>Chordata</taxon>
        <taxon>Craniata</taxon>
        <taxon>Vertebrata</taxon>
        <taxon>Euteleostomi</taxon>
        <taxon>Archelosauria</taxon>
        <taxon>Archosauria</taxon>
        <taxon>Dinosauria</taxon>
        <taxon>Saurischia</taxon>
        <taxon>Theropoda</taxon>
        <taxon>Coelurosauria</taxon>
        <taxon>Aves</taxon>
        <taxon>Neognathae</taxon>
        <taxon>Neoaves</taxon>
        <taxon>Charadriiformes</taxon>
        <taxon>Scolopacidae</taxon>
        <taxon>Limosa</taxon>
    </lineage>
</organism>
<dbReference type="PANTHER" id="PTHR13999">
    <property type="entry name" value="INTERFERON INDUCIBLE TRANSMEMBRANE PROTEIN"/>
    <property type="match status" value="1"/>
</dbReference>
<comment type="similarity">
    <text evidence="2">Belongs to the CD225/Dispanin family.</text>
</comment>
<sequence length="234" mass="25556">MESHPQSVSINMQPYSWNRPGSPATSFGTTVTSVQPQPAPSPPDFVLWSFFNAIYCNPFCLGFIALIFSIKSRDRKMAHDPAAAGSYGRTAKHLNIAALCLGILRRRGRATDKDYIKGPPCPAAPARLVEQESRGVPLSVAMDTSYPREDYLPTPSHKRDPSPTVLVPPAPRDHLVWSIFNTIYMNFCCLGFVALAFSVKVWSGAGGETKHLGSPGTFPVVMPRDGLPKEAQNI</sequence>
<dbReference type="GO" id="GO:0005886">
    <property type="term" value="C:plasma membrane"/>
    <property type="evidence" value="ECO:0007669"/>
    <property type="project" value="TreeGrafter"/>
</dbReference>
<dbReference type="GO" id="GO:0060349">
    <property type="term" value="P:bone morphogenesis"/>
    <property type="evidence" value="ECO:0007669"/>
    <property type="project" value="TreeGrafter"/>
</dbReference>
<keyword evidence="5 6" id="KW-0472">Membrane</keyword>
<proteinExistence type="inferred from homology"/>
<evidence type="ECO:0000313" key="8">
    <source>
        <dbReference type="Proteomes" id="UP000233556"/>
    </source>
</evidence>